<protein>
    <submittedName>
        <fullName evidence="1">Uncharacterized protein</fullName>
    </submittedName>
</protein>
<dbReference type="HOGENOM" id="CLU_2251907_0_0_1"/>
<reference evidence="1 2" key="1">
    <citation type="submission" date="2014-05" db="EMBL/GenBank/DDBJ databases">
        <title>Draft genome sequence of a rare smut relative, Tilletiaria anomala UBC 951.</title>
        <authorList>
            <consortium name="DOE Joint Genome Institute"/>
            <person name="Toome M."/>
            <person name="Kuo A."/>
            <person name="Henrissat B."/>
            <person name="Lipzen A."/>
            <person name="Tritt A."/>
            <person name="Yoshinaga Y."/>
            <person name="Zane M."/>
            <person name="Barry K."/>
            <person name="Grigoriev I.V."/>
            <person name="Spatafora J.W."/>
            <person name="Aimea M.C."/>
        </authorList>
    </citation>
    <scope>NUCLEOTIDE SEQUENCE [LARGE SCALE GENOMIC DNA]</scope>
    <source>
        <strain evidence="1 2">UBC 951</strain>
    </source>
</reference>
<organism evidence="1 2">
    <name type="scientific">Tilletiaria anomala (strain ATCC 24038 / CBS 436.72 / UBC 951)</name>
    <dbReference type="NCBI Taxonomy" id="1037660"/>
    <lineage>
        <taxon>Eukaryota</taxon>
        <taxon>Fungi</taxon>
        <taxon>Dikarya</taxon>
        <taxon>Basidiomycota</taxon>
        <taxon>Ustilaginomycotina</taxon>
        <taxon>Exobasidiomycetes</taxon>
        <taxon>Georgefischeriales</taxon>
        <taxon>Tilletiariaceae</taxon>
        <taxon>Tilletiaria</taxon>
    </lineage>
</organism>
<dbReference type="RefSeq" id="XP_013243265.1">
    <property type="nucleotide sequence ID" value="XM_013387811.1"/>
</dbReference>
<dbReference type="GeneID" id="25264426"/>
<name>A0A066VZK7_TILAU</name>
<dbReference type="EMBL" id="JMSN01000040">
    <property type="protein sequence ID" value="KDN45728.1"/>
    <property type="molecule type" value="Genomic_DNA"/>
</dbReference>
<comment type="caution">
    <text evidence="1">The sequence shown here is derived from an EMBL/GenBank/DDBJ whole genome shotgun (WGS) entry which is preliminary data.</text>
</comment>
<dbReference type="AlphaFoldDB" id="A0A066VZK7"/>
<accession>A0A066VZK7</accession>
<proteinExistence type="predicted"/>
<sequence length="104" mass="11134">MTTKTTTRSDECTPLVLVSNVQETTLAGNLVGVARTEERDEATQIRAESTTAKLTTSSRVIAPDLARGILMLLMAGHWSVCPPGSACLGCQKMEYVRCSTLGQC</sequence>
<gene>
    <name evidence="1" type="ORF">K437DRAFT_256449</name>
</gene>
<keyword evidence="2" id="KW-1185">Reference proteome</keyword>
<dbReference type="InParanoid" id="A0A066VZK7"/>
<dbReference type="Proteomes" id="UP000027361">
    <property type="component" value="Unassembled WGS sequence"/>
</dbReference>
<evidence type="ECO:0000313" key="1">
    <source>
        <dbReference type="EMBL" id="KDN45728.1"/>
    </source>
</evidence>
<evidence type="ECO:0000313" key="2">
    <source>
        <dbReference type="Proteomes" id="UP000027361"/>
    </source>
</evidence>